<name>A0A8H6XF11_9AGAR</name>
<dbReference type="OrthoDB" id="2732296at2759"/>
<feature type="transmembrane region" description="Helical" evidence="1">
    <location>
        <begin position="126"/>
        <end position="151"/>
    </location>
</feature>
<feature type="transmembrane region" description="Helical" evidence="1">
    <location>
        <begin position="12"/>
        <end position="35"/>
    </location>
</feature>
<dbReference type="Proteomes" id="UP000620124">
    <property type="component" value="Unassembled WGS sequence"/>
</dbReference>
<dbReference type="Pfam" id="PF20152">
    <property type="entry name" value="DUF6534"/>
    <property type="match status" value="1"/>
</dbReference>
<dbReference type="PANTHER" id="PTHR40465">
    <property type="entry name" value="CHROMOSOME 1, WHOLE GENOME SHOTGUN SEQUENCE"/>
    <property type="match status" value="1"/>
</dbReference>
<feature type="transmembrane region" description="Helical" evidence="1">
    <location>
        <begin position="94"/>
        <end position="114"/>
    </location>
</feature>
<keyword evidence="1" id="KW-0812">Transmembrane</keyword>
<evidence type="ECO:0000313" key="4">
    <source>
        <dbReference type="Proteomes" id="UP000620124"/>
    </source>
</evidence>
<accession>A0A8H6XF11</accession>
<gene>
    <name evidence="3" type="ORF">MVEN_02002200</name>
</gene>
<feature type="transmembrane region" description="Helical" evidence="1">
    <location>
        <begin position="51"/>
        <end position="74"/>
    </location>
</feature>
<feature type="transmembrane region" description="Helical" evidence="1">
    <location>
        <begin position="209"/>
        <end position="229"/>
    </location>
</feature>
<dbReference type="EMBL" id="JACAZI010000020">
    <property type="protein sequence ID" value="KAF7339244.1"/>
    <property type="molecule type" value="Genomic_DNA"/>
</dbReference>
<evidence type="ECO:0000259" key="2">
    <source>
        <dbReference type="Pfam" id="PF20152"/>
    </source>
</evidence>
<keyword evidence="1" id="KW-1133">Transmembrane helix</keyword>
<dbReference type="InterPro" id="IPR045339">
    <property type="entry name" value="DUF6534"/>
</dbReference>
<feature type="domain" description="DUF6534" evidence="2">
    <location>
        <begin position="217"/>
        <end position="304"/>
    </location>
</feature>
<evidence type="ECO:0000256" key="1">
    <source>
        <dbReference type="SAM" id="Phobius"/>
    </source>
</evidence>
<dbReference type="AlphaFoldDB" id="A0A8H6XF11"/>
<sequence length="377" mass="42639">MPTNVLVPTMGAALIGVFTSVFLYGITTLQTFLYYERFWHKDRRGVKYMKVVLLWLLETVHAALACTFIFRLLVLNFDDFPALEITSLSDDVTHGILGATIFLVHCFYIHRLWACDHPKYLPYRTGGWWLCCSIGDINLTSLSQSLFWLFAISGLKWVKPLSDVEASRSMAHSDNGHAVRDFASLPISILTGSRIIWRDFREFHRATPYFTTAVVTAICADVIIAVSMAMNLREKQNSIKKTNSLLNRLIAYIISTGVLTSVVDIIILGTFLGMPNNLVYLCFLNFINTLYANSMLALLNARSSLRSQGTFGDEHSDITMDNIQFVNNSEVRIRPARAEKSQVHSLIIFDVMDLTHDAAQIVFKQYTESEVSSVTHR</sequence>
<comment type="caution">
    <text evidence="3">The sequence shown here is derived from an EMBL/GenBank/DDBJ whole genome shotgun (WGS) entry which is preliminary data.</text>
</comment>
<keyword evidence="4" id="KW-1185">Reference proteome</keyword>
<proteinExistence type="predicted"/>
<organism evidence="3 4">
    <name type="scientific">Mycena venus</name>
    <dbReference type="NCBI Taxonomy" id="2733690"/>
    <lineage>
        <taxon>Eukaryota</taxon>
        <taxon>Fungi</taxon>
        <taxon>Dikarya</taxon>
        <taxon>Basidiomycota</taxon>
        <taxon>Agaricomycotina</taxon>
        <taxon>Agaricomycetes</taxon>
        <taxon>Agaricomycetidae</taxon>
        <taxon>Agaricales</taxon>
        <taxon>Marasmiineae</taxon>
        <taxon>Mycenaceae</taxon>
        <taxon>Mycena</taxon>
    </lineage>
</organism>
<evidence type="ECO:0000313" key="3">
    <source>
        <dbReference type="EMBL" id="KAF7339244.1"/>
    </source>
</evidence>
<feature type="transmembrane region" description="Helical" evidence="1">
    <location>
        <begin position="278"/>
        <end position="299"/>
    </location>
</feature>
<reference evidence="3" key="1">
    <citation type="submission" date="2020-05" db="EMBL/GenBank/DDBJ databases">
        <title>Mycena genomes resolve the evolution of fungal bioluminescence.</title>
        <authorList>
            <person name="Tsai I.J."/>
        </authorList>
    </citation>
    <scope>NUCLEOTIDE SEQUENCE</scope>
    <source>
        <strain evidence="3">CCC161011</strain>
    </source>
</reference>
<keyword evidence="1" id="KW-0472">Membrane</keyword>
<protein>
    <recommendedName>
        <fullName evidence="2">DUF6534 domain-containing protein</fullName>
    </recommendedName>
</protein>
<feature type="transmembrane region" description="Helical" evidence="1">
    <location>
        <begin position="249"/>
        <end position="272"/>
    </location>
</feature>
<dbReference type="PANTHER" id="PTHR40465:SF1">
    <property type="entry name" value="DUF6534 DOMAIN-CONTAINING PROTEIN"/>
    <property type="match status" value="1"/>
</dbReference>